<proteinExistence type="predicted"/>
<reference evidence="1 2" key="1">
    <citation type="journal article" date="2022" name="bioRxiv">
        <title>Genomics of Preaxostyla Flagellates Illuminates Evolutionary Transitions and the Path Towards Mitochondrial Loss.</title>
        <authorList>
            <person name="Novak L.V.F."/>
            <person name="Treitli S.C."/>
            <person name="Pyrih J."/>
            <person name="Halakuc P."/>
            <person name="Pipaliya S.V."/>
            <person name="Vacek V."/>
            <person name="Brzon O."/>
            <person name="Soukal P."/>
            <person name="Eme L."/>
            <person name="Dacks J.B."/>
            <person name="Karnkowska A."/>
            <person name="Elias M."/>
            <person name="Hampl V."/>
        </authorList>
    </citation>
    <scope>NUCLEOTIDE SEQUENCE [LARGE SCALE GENOMIC DNA]</scope>
    <source>
        <strain evidence="1">NAU3</strain>
        <tissue evidence="1">Gut</tissue>
    </source>
</reference>
<name>A0ABQ9XXY8_9EUKA</name>
<organism evidence="1 2">
    <name type="scientific">Blattamonas nauphoetae</name>
    <dbReference type="NCBI Taxonomy" id="2049346"/>
    <lineage>
        <taxon>Eukaryota</taxon>
        <taxon>Metamonada</taxon>
        <taxon>Preaxostyla</taxon>
        <taxon>Oxymonadida</taxon>
        <taxon>Blattamonas</taxon>
    </lineage>
</organism>
<sequence>MMDILRELNEQGGKEQQMWKIVQRMLGMEGIEDVREEKLQNDQKEWLGRWIAVDSIAWNNLLGMNVPEEE</sequence>
<evidence type="ECO:0000313" key="2">
    <source>
        <dbReference type="Proteomes" id="UP001281761"/>
    </source>
</evidence>
<keyword evidence="2" id="KW-1185">Reference proteome</keyword>
<dbReference type="EMBL" id="JARBJD010000057">
    <property type="protein sequence ID" value="KAK2956331.1"/>
    <property type="molecule type" value="Genomic_DNA"/>
</dbReference>
<accession>A0ABQ9XXY8</accession>
<gene>
    <name evidence="1" type="ORF">BLNAU_8698</name>
</gene>
<comment type="caution">
    <text evidence="1">The sequence shown here is derived from an EMBL/GenBank/DDBJ whole genome shotgun (WGS) entry which is preliminary data.</text>
</comment>
<dbReference type="Proteomes" id="UP001281761">
    <property type="component" value="Unassembled WGS sequence"/>
</dbReference>
<evidence type="ECO:0000313" key="1">
    <source>
        <dbReference type="EMBL" id="KAK2956331.1"/>
    </source>
</evidence>
<protein>
    <recommendedName>
        <fullName evidence="3">DUF4351 domain-containing protein</fullName>
    </recommendedName>
</protein>
<evidence type="ECO:0008006" key="3">
    <source>
        <dbReference type="Google" id="ProtNLM"/>
    </source>
</evidence>